<gene>
    <name evidence="1" type="ORF">AULFYP135_00643</name>
</gene>
<proteinExistence type="predicted"/>
<accession>A0A6N2RX52</accession>
<sequence>MTKYFAQDTPQASLERMMMSVPGFQRRGGGISFSNFHYKPEDVDCQYCLHYRRKSCQIPICPYIAERLASGALEYHDLVLECLGRHLRLRLYQRIRSVTHWDGPDQAILHKIRPYCQKAANRPQEDIPPVYWAALYLLASRESLWKTVVPALASGYIDFHCISCRGLAVRDYPIFYSAKRLYERKFPMDAGELASRSLIDDQDFLNILYATLIARYGKSVMDTEERT</sequence>
<evidence type="ECO:0000313" key="1">
    <source>
        <dbReference type="EMBL" id="VYS85436.1"/>
    </source>
</evidence>
<dbReference type="EMBL" id="CACRSL010000003">
    <property type="protein sequence ID" value="VYS85436.1"/>
    <property type="molecule type" value="Genomic_DNA"/>
</dbReference>
<organism evidence="1">
    <name type="scientific">uncultured Anaerotruncus sp</name>
    <dbReference type="NCBI Taxonomy" id="905011"/>
    <lineage>
        <taxon>Bacteria</taxon>
        <taxon>Bacillati</taxon>
        <taxon>Bacillota</taxon>
        <taxon>Clostridia</taxon>
        <taxon>Eubacteriales</taxon>
        <taxon>Oscillospiraceae</taxon>
        <taxon>Anaerotruncus</taxon>
        <taxon>environmental samples</taxon>
    </lineage>
</organism>
<name>A0A6N2RX52_9FIRM</name>
<protein>
    <submittedName>
        <fullName evidence="1">Uncharacterized protein</fullName>
    </submittedName>
</protein>
<dbReference type="AlphaFoldDB" id="A0A6N2RX52"/>
<reference evidence="1" key="1">
    <citation type="submission" date="2019-11" db="EMBL/GenBank/DDBJ databases">
        <authorList>
            <person name="Feng L."/>
        </authorList>
    </citation>
    <scope>NUCLEOTIDE SEQUENCE</scope>
    <source>
        <strain evidence="1">AundefinedLFYP135</strain>
    </source>
</reference>